<dbReference type="InterPro" id="IPR029787">
    <property type="entry name" value="Nucleotide_cyclase"/>
</dbReference>
<organism evidence="2 3">
    <name type="scientific">Megasphaera paucivorans</name>
    <dbReference type="NCBI Taxonomy" id="349095"/>
    <lineage>
        <taxon>Bacteria</taxon>
        <taxon>Bacillati</taxon>
        <taxon>Bacillota</taxon>
        <taxon>Negativicutes</taxon>
        <taxon>Veillonellales</taxon>
        <taxon>Veillonellaceae</taxon>
        <taxon>Megasphaera</taxon>
    </lineage>
</organism>
<gene>
    <name evidence="2" type="ORF">SAMN05660299_02807</name>
</gene>
<dbReference type="CDD" id="cd01949">
    <property type="entry name" value="GGDEF"/>
    <property type="match status" value="1"/>
</dbReference>
<dbReference type="AlphaFoldDB" id="A0A1H0BW69"/>
<dbReference type="PANTHER" id="PTHR45138">
    <property type="entry name" value="REGULATORY COMPONENTS OF SENSORY TRANSDUCTION SYSTEM"/>
    <property type="match status" value="1"/>
</dbReference>
<dbReference type="PROSITE" id="PS50887">
    <property type="entry name" value="GGDEF"/>
    <property type="match status" value="1"/>
</dbReference>
<dbReference type="SMART" id="SM00267">
    <property type="entry name" value="GGDEF"/>
    <property type="match status" value="1"/>
</dbReference>
<dbReference type="InterPro" id="IPR000160">
    <property type="entry name" value="GGDEF_dom"/>
</dbReference>
<dbReference type="RefSeq" id="WP_091653187.1">
    <property type="nucleotide sequence ID" value="NZ_FNHQ01000058.1"/>
</dbReference>
<evidence type="ECO:0000313" key="2">
    <source>
        <dbReference type="EMBL" id="SDN49845.1"/>
    </source>
</evidence>
<dbReference type="FunFam" id="3.30.70.270:FF:000001">
    <property type="entry name" value="Diguanylate cyclase domain protein"/>
    <property type="match status" value="1"/>
</dbReference>
<dbReference type="OrthoDB" id="1625460at2"/>
<dbReference type="STRING" id="349095.SAMN05660299_02807"/>
<sequence>MEKSLDDIKRVLDVLSDIYDVVRIVDPIFNKVIYNGHNTNVAPSTVCYNVLEKNRFCSNCISLRALSENKTLIKFEMLNNEFCMVTGTPFRYKGGRYAIELFQDITHKSVWNSIISNTEENFTEAILRLNDSLFKDGLTEIFNRRFINERLPVEIFKQSISDFPACLFMIDINYFKRINDTYGHQGGDAILREFAALLKDKMPNATSWTARYGGDEFLIYLDQITKEQARKLAAEIYRDTEKHSFTSEDKTIKTTCSIGACMLQPEMDMHEWIKRADTNLYIAKSKRNEKPARRILYGI</sequence>
<dbReference type="Proteomes" id="UP000199309">
    <property type="component" value="Unassembled WGS sequence"/>
</dbReference>
<feature type="domain" description="GGDEF" evidence="1">
    <location>
        <begin position="163"/>
        <end position="295"/>
    </location>
</feature>
<dbReference type="EMBL" id="FNHQ01000058">
    <property type="protein sequence ID" value="SDN49845.1"/>
    <property type="molecule type" value="Genomic_DNA"/>
</dbReference>
<dbReference type="SUPFAM" id="SSF55073">
    <property type="entry name" value="Nucleotide cyclase"/>
    <property type="match status" value="1"/>
</dbReference>
<dbReference type="Pfam" id="PF00990">
    <property type="entry name" value="GGDEF"/>
    <property type="match status" value="1"/>
</dbReference>
<dbReference type="PANTHER" id="PTHR45138:SF9">
    <property type="entry name" value="DIGUANYLATE CYCLASE DGCM-RELATED"/>
    <property type="match status" value="1"/>
</dbReference>
<evidence type="ECO:0000259" key="1">
    <source>
        <dbReference type="PROSITE" id="PS50887"/>
    </source>
</evidence>
<dbReference type="InterPro" id="IPR043128">
    <property type="entry name" value="Rev_trsase/Diguanyl_cyclase"/>
</dbReference>
<name>A0A1H0BW69_9FIRM</name>
<dbReference type="NCBIfam" id="TIGR00254">
    <property type="entry name" value="GGDEF"/>
    <property type="match status" value="1"/>
</dbReference>
<keyword evidence="3" id="KW-1185">Reference proteome</keyword>
<accession>A0A1H0BW69</accession>
<dbReference type="GO" id="GO:0052621">
    <property type="term" value="F:diguanylate cyclase activity"/>
    <property type="evidence" value="ECO:0007669"/>
    <property type="project" value="TreeGrafter"/>
</dbReference>
<evidence type="ECO:0000313" key="3">
    <source>
        <dbReference type="Proteomes" id="UP000199309"/>
    </source>
</evidence>
<dbReference type="Gene3D" id="3.30.70.270">
    <property type="match status" value="1"/>
</dbReference>
<proteinExistence type="predicted"/>
<protein>
    <submittedName>
        <fullName evidence="2">Diguanylate cyclase (GGDEF) domain-containing protein</fullName>
    </submittedName>
</protein>
<dbReference type="InterPro" id="IPR050469">
    <property type="entry name" value="Diguanylate_Cyclase"/>
</dbReference>
<reference evidence="3" key="1">
    <citation type="submission" date="2016-10" db="EMBL/GenBank/DDBJ databases">
        <authorList>
            <person name="Varghese N."/>
            <person name="Submissions S."/>
        </authorList>
    </citation>
    <scope>NUCLEOTIDE SEQUENCE [LARGE SCALE GENOMIC DNA]</scope>
    <source>
        <strain evidence="3">DSM 16981</strain>
    </source>
</reference>